<organism evidence="2 3">
    <name type="scientific">Methylorubrum thiocyanatum</name>
    <dbReference type="NCBI Taxonomy" id="47958"/>
    <lineage>
        <taxon>Bacteria</taxon>
        <taxon>Pseudomonadati</taxon>
        <taxon>Pseudomonadota</taxon>
        <taxon>Alphaproteobacteria</taxon>
        <taxon>Hyphomicrobiales</taxon>
        <taxon>Methylobacteriaceae</taxon>
        <taxon>Methylorubrum</taxon>
    </lineage>
</organism>
<protein>
    <submittedName>
        <fullName evidence="2">Uncharacterized protein</fullName>
    </submittedName>
</protein>
<gene>
    <name evidence="2" type="ORF">HNR51_005370</name>
</gene>
<comment type="caution">
    <text evidence="2">The sequence shown here is derived from an EMBL/GenBank/DDBJ whole genome shotgun (WGS) entry which is preliminary data.</text>
</comment>
<evidence type="ECO:0000313" key="3">
    <source>
        <dbReference type="Proteomes" id="UP000543554"/>
    </source>
</evidence>
<feature type="transmembrane region" description="Helical" evidence="1">
    <location>
        <begin position="20"/>
        <end position="43"/>
    </location>
</feature>
<dbReference type="EMBL" id="JACJIB010000020">
    <property type="protein sequence ID" value="MBA8916249.1"/>
    <property type="molecule type" value="Genomic_DNA"/>
</dbReference>
<evidence type="ECO:0000313" key="2">
    <source>
        <dbReference type="EMBL" id="MBA8916249.1"/>
    </source>
</evidence>
<evidence type="ECO:0000256" key="1">
    <source>
        <dbReference type="SAM" id="Phobius"/>
    </source>
</evidence>
<keyword evidence="3" id="KW-1185">Reference proteome</keyword>
<reference evidence="2 3" key="1">
    <citation type="submission" date="2020-08" db="EMBL/GenBank/DDBJ databases">
        <title>Genomic Encyclopedia of Type Strains, Phase IV (KMG-IV): sequencing the most valuable type-strain genomes for metagenomic binning, comparative biology and taxonomic classification.</title>
        <authorList>
            <person name="Goeker M."/>
        </authorList>
    </citation>
    <scope>NUCLEOTIDE SEQUENCE [LARGE SCALE GENOMIC DNA]</scope>
    <source>
        <strain evidence="2 3">DSM 11490</strain>
    </source>
</reference>
<keyword evidence="1" id="KW-1133">Transmembrane helix</keyword>
<accession>A0AA40S838</accession>
<keyword evidence="1" id="KW-0472">Membrane</keyword>
<proteinExistence type="predicted"/>
<sequence length="44" mass="4723">MWPISFDGTCLEEAMSTRTYVVCAAVAVLSLGLAIWIVSYASVP</sequence>
<dbReference type="Proteomes" id="UP000543554">
    <property type="component" value="Unassembled WGS sequence"/>
</dbReference>
<dbReference type="AlphaFoldDB" id="A0AA40S838"/>
<name>A0AA40S838_9HYPH</name>
<keyword evidence="1" id="KW-0812">Transmembrane</keyword>